<name>A0ABT1JCH9_ACTCY</name>
<dbReference type="SMART" id="SM01130">
    <property type="entry name" value="DHDPS"/>
    <property type="match status" value="1"/>
</dbReference>
<keyword evidence="1 2" id="KW-0456">Lyase</keyword>
<evidence type="ECO:0000256" key="2">
    <source>
        <dbReference type="PIRNR" id="PIRNR001365"/>
    </source>
</evidence>
<dbReference type="Gene3D" id="3.20.20.70">
    <property type="entry name" value="Aldolase class I"/>
    <property type="match status" value="1"/>
</dbReference>
<dbReference type="EMBL" id="AUBJ02000001">
    <property type="protein sequence ID" value="MCP2330195.1"/>
    <property type="molecule type" value="Genomic_DNA"/>
</dbReference>
<reference evidence="3 4" key="1">
    <citation type="submission" date="2022-06" db="EMBL/GenBank/DDBJ databases">
        <title>Genomic Encyclopedia of Type Strains, Phase I: the one thousand microbial genomes (KMG-I) project.</title>
        <authorList>
            <person name="Kyrpides N."/>
        </authorList>
    </citation>
    <scope>NUCLEOTIDE SEQUENCE [LARGE SCALE GENOMIC DNA]</scope>
    <source>
        <strain evidence="3 4">DSM 43889</strain>
    </source>
</reference>
<dbReference type="Proteomes" id="UP000791080">
    <property type="component" value="Unassembled WGS sequence"/>
</dbReference>
<dbReference type="PIRSF" id="PIRSF001365">
    <property type="entry name" value="DHDPS"/>
    <property type="match status" value="1"/>
</dbReference>
<dbReference type="RefSeq" id="WP_026420620.1">
    <property type="nucleotide sequence ID" value="NZ_AUBJ02000001.1"/>
</dbReference>
<dbReference type="InterPro" id="IPR002220">
    <property type="entry name" value="DapA-like"/>
</dbReference>
<dbReference type="PANTHER" id="PTHR12128:SF19">
    <property type="entry name" value="5-DEHYDRO-4-DEOXYGLUCARATE DEHYDRATASE 2-RELATED"/>
    <property type="match status" value="1"/>
</dbReference>
<accession>A0ABT1JCH9</accession>
<evidence type="ECO:0000313" key="3">
    <source>
        <dbReference type="EMBL" id="MCP2330195.1"/>
    </source>
</evidence>
<dbReference type="SUPFAM" id="SSF51569">
    <property type="entry name" value="Aldolase"/>
    <property type="match status" value="1"/>
</dbReference>
<evidence type="ECO:0000256" key="1">
    <source>
        <dbReference type="ARBA" id="ARBA00023239"/>
    </source>
</evidence>
<protein>
    <submittedName>
        <fullName evidence="3">4-hydroxy-tetrahydrodipicolinate synthase</fullName>
    </submittedName>
</protein>
<gene>
    <name evidence="3" type="ORF">G443_000465</name>
</gene>
<dbReference type="PANTHER" id="PTHR12128">
    <property type="entry name" value="DIHYDRODIPICOLINATE SYNTHASE"/>
    <property type="match status" value="1"/>
</dbReference>
<dbReference type="CDD" id="cd00408">
    <property type="entry name" value="DHDPS-like"/>
    <property type="match status" value="1"/>
</dbReference>
<comment type="caution">
    <text evidence="3">The sequence shown here is derived from an EMBL/GenBank/DDBJ whole genome shotgun (WGS) entry which is preliminary data.</text>
</comment>
<comment type="similarity">
    <text evidence="2">Belongs to the DapA family.</text>
</comment>
<dbReference type="Pfam" id="PF00701">
    <property type="entry name" value="DHDPS"/>
    <property type="match status" value="1"/>
</dbReference>
<evidence type="ECO:0000313" key="4">
    <source>
        <dbReference type="Proteomes" id="UP000791080"/>
    </source>
</evidence>
<sequence length="307" mass="32356">MHPQDLTDRLATVVAIPITPFDGEGEVDWPLLATLTRRLVDHGITALTVNGNTGEFYALSPAERRRAVEVTVEAAGDRATVVAGVGFDLRTAREDARHARDAGANAVMVHEPAHPYLSPTGWAGYNAAVASAVPEIGVLPYVRSPRITGEAIRSLAEGAPNLVGLKYSVPDPAHFAGTLADVGRDDLLWIAGLAEPYAPAYWQAGARAFTSGLVNVSPAVSLAMLAGLRAGDAASVAAQWRRIRRFEELRSRDGSADNVSVVKEAMAQAGLCRRDVRPPSRQLPEDVAAAVTSAVADWPGLTSGDAA</sequence>
<keyword evidence="4" id="KW-1185">Reference proteome</keyword>
<organism evidence="3 4">
    <name type="scientific">Actinoalloteichus caeruleus DSM 43889</name>
    <dbReference type="NCBI Taxonomy" id="1120930"/>
    <lineage>
        <taxon>Bacteria</taxon>
        <taxon>Bacillati</taxon>
        <taxon>Actinomycetota</taxon>
        <taxon>Actinomycetes</taxon>
        <taxon>Pseudonocardiales</taxon>
        <taxon>Pseudonocardiaceae</taxon>
        <taxon>Actinoalloteichus</taxon>
        <taxon>Actinoalloteichus cyanogriseus</taxon>
    </lineage>
</organism>
<proteinExistence type="inferred from homology"/>
<dbReference type="InterPro" id="IPR013785">
    <property type="entry name" value="Aldolase_TIM"/>
</dbReference>